<organism evidence="2 3">
    <name type="scientific">Ridgeia piscesae</name>
    <name type="common">Tubeworm</name>
    <dbReference type="NCBI Taxonomy" id="27915"/>
    <lineage>
        <taxon>Eukaryota</taxon>
        <taxon>Metazoa</taxon>
        <taxon>Spiralia</taxon>
        <taxon>Lophotrochozoa</taxon>
        <taxon>Annelida</taxon>
        <taxon>Polychaeta</taxon>
        <taxon>Sedentaria</taxon>
        <taxon>Canalipalpata</taxon>
        <taxon>Sabellida</taxon>
        <taxon>Siboglinidae</taxon>
        <taxon>Ridgeia</taxon>
    </lineage>
</organism>
<proteinExistence type="predicted"/>
<evidence type="ECO:0000256" key="1">
    <source>
        <dbReference type="SAM" id="MobiDB-lite"/>
    </source>
</evidence>
<dbReference type="EMBL" id="JAODUO010000249">
    <property type="protein sequence ID" value="KAK2184880.1"/>
    <property type="molecule type" value="Genomic_DNA"/>
</dbReference>
<gene>
    <name evidence="2" type="ORF">NP493_249g02013</name>
</gene>
<feature type="region of interest" description="Disordered" evidence="1">
    <location>
        <begin position="38"/>
        <end position="71"/>
    </location>
</feature>
<sequence length="71" mass="8025">MKLNPYDDLVVEKIDCVNHFGKQDRGTGLRKLVKSCKEVSGGAKGPSDRRIKKPTDYYRNAIIKNSTKSQK</sequence>
<comment type="caution">
    <text evidence="2">The sequence shown here is derived from an EMBL/GenBank/DDBJ whole genome shotgun (WGS) entry which is preliminary data.</text>
</comment>
<name>A0AAD9UD39_RIDPI</name>
<keyword evidence="3" id="KW-1185">Reference proteome</keyword>
<feature type="compositionally biased region" description="Basic and acidic residues" evidence="1">
    <location>
        <begin position="46"/>
        <end position="56"/>
    </location>
</feature>
<protein>
    <submittedName>
        <fullName evidence="2">Uncharacterized protein</fullName>
    </submittedName>
</protein>
<accession>A0AAD9UD39</accession>
<reference evidence="2" key="1">
    <citation type="journal article" date="2023" name="Mol. Biol. Evol.">
        <title>Third-Generation Sequencing Reveals the Adaptive Role of the Epigenome in Three Deep-Sea Polychaetes.</title>
        <authorList>
            <person name="Perez M."/>
            <person name="Aroh O."/>
            <person name="Sun Y."/>
            <person name="Lan Y."/>
            <person name="Juniper S.K."/>
            <person name="Young C.R."/>
            <person name="Angers B."/>
            <person name="Qian P.Y."/>
        </authorList>
    </citation>
    <scope>NUCLEOTIDE SEQUENCE</scope>
    <source>
        <strain evidence="2">R07B-5</strain>
    </source>
</reference>
<dbReference type="AlphaFoldDB" id="A0AAD9UD39"/>
<evidence type="ECO:0000313" key="3">
    <source>
        <dbReference type="Proteomes" id="UP001209878"/>
    </source>
</evidence>
<dbReference type="Proteomes" id="UP001209878">
    <property type="component" value="Unassembled WGS sequence"/>
</dbReference>
<evidence type="ECO:0000313" key="2">
    <source>
        <dbReference type="EMBL" id="KAK2184880.1"/>
    </source>
</evidence>